<dbReference type="OrthoDB" id="8478585at2"/>
<keyword evidence="1" id="KW-0534">Nitrate assimilation</keyword>
<dbReference type="KEGG" id="cak:Caul_3866"/>
<dbReference type="Pfam" id="PF02613">
    <property type="entry name" value="Nitrate_red_del"/>
    <property type="match status" value="1"/>
</dbReference>
<evidence type="ECO:0000313" key="2">
    <source>
        <dbReference type="EMBL" id="ABZ72992.1"/>
    </source>
</evidence>
<organism evidence="2">
    <name type="scientific">Caulobacter sp. (strain K31)</name>
    <dbReference type="NCBI Taxonomy" id="366602"/>
    <lineage>
        <taxon>Bacteria</taxon>
        <taxon>Pseudomonadati</taxon>
        <taxon>Pseudomonadota</taxon>
        <taxon>Alphaproteobacteria</taxon>
        <taxon>Caulobacterales</taxon>
        <taxon>Caulobacteraceae</taxon>
        <taxon>Caulobacter</taxon>
    </lineage>
</organism>
<dbReference type="InterPro" id="IPR003765">
    <property type="entry name" value="NO3_reductase_chaperone_NarJ"/>
</dbReference>
<dbReference type="SUPFAM" id="SSF89155">
    <property type="entry name" value="TorD-like"/>
    <property type="match status" value="1"/>
</dbReference>
<dbReference type="GO" id="GO:0051082">
    <property type="term" value="F:unfolded protein binding"/>
    <property type="evidence" value="ECO:0007669"/>
    <property type="project" value="InterPro"/>
</dbReference>
<dbReference type="eggNOG" id="COG2180">
    <property type="taxonomic scope" value="Bacteria"/>
</dbReference>
<dbReference type="HOGENOM" id="CLU_084469_0_1_5"/>
<dbReference type="InterPro" id="IPR036411">
    <property type="entry name" value="TorD-like_sf"/>
</dbReference>
<proteinExistence type="predicted"/>
<reference evidence="2" key="1">
    <citation type="submission" date="2008-01" db="EMBL/GenBank/DDBJ databases">
        <title>Complete sequence of chromosome of Caulobacter sp. K31.</title>
        <authorList>
            <consortium name="US DOE Joint Genome Institute"/>
            <person name="Copeland A."/>
            <person name="Lucas S."/>
            <person name="Lapidus A."/>
            <person name="Barry K."/>
            <person name="Glavina del Rio T."/>
            <person name="Dalin E."/>
            <person name="Tice H."/>
            <person name="Pitluck S."/>
            <person name="Bruce D."/>
            <person name="Goodwin L."/>
            <person name="Thompson L.S."/>
            <person name="Brettin T."/>
            <person name="Detter J.C."/>
            <person name="Han C."/>
            <person name="Schmutz J."/>
            <person name="Larimer F."/>
            <person name="Land M."/>
            <person name="Hauser L."/>
            <person name="Kyrpides N."/>
            <person name="Kim E."/>
            <person name="Stephens C."/>
            <person name="Richardson P."/>
        </authorList>
    </citation>
    <scope>NUCLEOTIDE SEQUENCE [LARGE SCALE GENOMIC DNA]</scope>
    <source>
        <strain evidence="2">K31</strain>
    </source>
</reference>
<dbReference type="EMBL" id="CP000927">
    <property type="protein sequence ID" value="ABZ72992.1"/>
    <property type="molecule type" value="Genomic_DNA"/>
</dbReference>
<dbReference type="NCBIfam" id="TIGR00684">
    <property type="entry name" value="narJ"/>
    <property type="match status" value="1"/>
</dbReference>
<sequence length="239" mass="25708">MARTYKALAVLLTYPTEDLQALAPAALDLVMAEAMLPKPLIKALGRLVSELVSEDIYDLQERYTELFDRTRSLSLNLYEHVHGESRDRGEAMVALLELYRTKGLDLAANELPDFLPVFLEFLSILPDAEAASLLGEATHVLDAMGERLKTRGSSYRAVFGAMASLAAQAADPGALAALLSEPEEDPNDLDALDKAWAETAVTFGPSDVGCPKAGALVEAMQAEPGRVPRRARANAAQGV</sequence>
<dbReference type="PANTHER" id="PTHR43680">
    <property type="entry name" value="NITRATE REDUCTASE MOLYBDENUM COFACTOR ASSEMBLY CHAPERONE"/>
    <property type="match status" value="1"/>
</dbReference>
<dbReference type="Gene3D" id="1.10.3480.10">
    <property type="entry name" value="TorD-like"/>
    <property type="match status" value="1"/>
</dbReference>
<gene>
    <name evidence="2" type="ordered locus">Caul_3866</name>
</gene>
<dbReference type="STRING" id="366602.Caul_3866"/>
<dbReference type="GO" id="GO:0051131">
    <property type="term" value="P:chaperone-mediated protein complex assembly"/>
    <property type="evidence" value="ECO:0007669"/>
    <property type="project" value="InterPro"/>
</dbReference>
<accession>B0SVA2</accession>
<evidence type="ECO:0000256" key="1">
    <source>
        <dbReference type="ARBA" id="ARBA00023063"/>
    </source>
</evidence>
<dbReference type="GO" id="GO:0016530">
    <property type="term" value="F:metallochaperone activity"/>
    <property type="evidence" value="ECO:0007669"/>
    <property type="project" value="TreeGrafter"/>
</dbReference>
<name>B0SVA2_CAUSK</name>
<dbReference type="PANTHER" id="PTHR43680:SF2">
    <property type="entry name" value="NITRATE REDUCTASE MOLYBDENUM COFACTOR ASSEMBLY CHAPERONE NARJ"/>
    <property type="match status" value="1"/>
</dbReference>
<dbReference type="GO" id="GO:0042128">
    <property type="term" value="P:nitrate assimilation"/>
    <property type="evidence" value="ECO:0007669"/>
    <property type="project" value="UniProtKB-KW"/>
</dbReference>
<protein>
    <submittedName>
        <fullName evidence="2">Nitrate reductase molybdenum cofactor assembly chaperone</fullName>
    </submittedName>
</protein>
<dbReference type="InterPro" id="IPR020945">
    <property type="entry name" value="DMSO/NO3_reduct_chaperone"/>
</dbReference>
<dbReference type="AlphaFoldDB" id="B0SVA2"/>